<evidence type="ECO:0000313" key="3">
    <source>
        <dbReference type="EMBL" id="ORZ16591.1"/>
    </source>
</evidence>
<sequence length="429" mass="47324">MSQKNKESIDPAASKSTQSVLLGLPDGEIPKEDDTDPYITKLGGLPIWLTNDKSPPSDYCQCRICGQWMYLLCQTYVPLPDSVYHRVIYIFACNRRSCMRKEGSFSIVRSHLVDEDYLRAQQQKEAQKKKREEQKKASSGFGTPQGFQLGDLWGGDKSFGATSTGFGSTGFGTTSPKPNTNNNTETLAARLGKLHLKDQPTSSNAPKAAASTKPPVDTTDLPSFPGEYLYITPEDMNRSGESGDIDLSRYQEYLDQEADLLNDATLHGGDGEDGEGGTWASEQYEKQQLPRGVDKQFKKFMDRVTCEPSQCIRYEWSGSPLLYHQELEGKNHGGSCNACGGPRVYEMQLLPNVLSTLPISEYASNQQQQTKATTTTTSSSSATSKLDNLDIGMEFGTVLVYVCKNDCHPGDTHDATFVLESAVVQYELD</sequence>
<reference evidence="3 4" key="1">
    <citation type="submission" date="2016-07" db="EMBL/GenBank/DDBJ databases">
        <title>Pervasive Adenine N6-methylation of Active Genes in Fungi.</title>
        <authorList>
            <consortium name="DOE Joint Genome Institute"/>
            <person name="Mondo S.J."/>
            <person name="Dannebaum R.O."/>
            <person name="Kuo R.C."/>
            <person name="Labutti K."/>
            <person name="Haridas S."/>
            <person name="Kuo A."/>
            <person name="Salamov A."/>
            <person name="Ahrendt S.R."/>
            <person name="Lipzen A."/>
            <person name="Sullivan W."/>
            <person name="Andreopoulos W.B."/>
            <person name="Clum A."/>
            <person name="Lindquist E."/>
            <person name="Daum C."/>
            <person name="Ramamoorthy G.K."/>
            <person name="Gryganskyi A."/>
            <person name="Culley D."/>
            <person name="Magnuson J.K."/>
            <person name="James T.Y."/>
            <person name="O'Malley M.A."/>
            <person name="Stajich J.E."/>
            <person name="Spatafora J.W."/>
            <person name="Visel A."/>
            <person name="Grigoriev I.V."/>
        </authorList>
    </citation>
    <scope>NUCLEOTIDE SEQUENCE [LARGE SCALE GENOMIC DNA]</scope>
    <source>
        <strain evidence="3 4">NRRL 1336</strain>
    </source>
</reference>
<comment type="caution">
    <text evidence="3">The sequence shown here is derived from an EMBL/GenBank/DDBJ whole genome shotgun (WGS) entry which is preliminary data.</text>
</comment>
<dbReference type="PANTHER" id="PTHR46421">
    <property type="entry name" value="PROGRAMMED CELL DEATH PROTEIN 2-LIKE"/>
    <property type="match status" value="1"/>
</dbReference>
<evidence type="ECO:0000313" key="4">
    <source>
        <dbReference type="Proteomes" id="UP000193560"/>
    </source>
</evidence>
<evidence type="ECO:0000259" key="2">
    <source>
        <dbReference type="Pfam" id="PF04194"/>
    </source>
</evidence>
<gene>
    <name evidence="3" type="ORF">BCR42DRAFT_38962</name>
</gene>
<dbReference type="GO" id="GO:0005737">
    <property type="term" value="C:cytoplasm"/>
    <property type="evidence" value="ECO:0007669"/>
    <property type="project" value="InterPro"/>
</dbReference>
<accession>A0A1X2IHF5</accession>
<feature type="domain" description="Programmed cell death protein 2 C-terminal" evidence="2">
    <location>
        <begin position="294"/>
        <end position="425"/>
    </location>
</feature>
<protein>
    <submittedName>
        <fullName evidence="3">Programmed cell death protein 2</fullName>
    </submittedName>
</protein>
<dbReference type="InterPro" id="IPR007320">
    <property type="entry name" value="PDCD2_C"/>
</dbReference>
<organism evidence="3 4">
    <name type="scientific">Absidia repens</name>
    <dbReference type="NCBI Taxonomy" id="90262"/>
    <lineage>
        <taxon>Eukaryota</taxon>
        <taxon>Fungi</taxon>
        <taxon>Fungi incertae sedis</taxon>
        <taxon>Mucoromycota</taxon>
        <taxon>Mucoromycotina</taxon>
        <taxon>Mucoromycetes</taxon>
        <taxon>Mucorales</taxon>
        <taxon>Cunninghamellaceae</taxon>
        <taxon>Absidia</taxon>
    </lineage>
</organism>
<dbReference type="Proteomes" id="UP000193560">
    <property type="component" value="Unassembled WGS sequence"/>
</dbReference>
<keyword evidence="4" id="KW-1185">Reference proteome</keyword>
<feature type="region of interest" description="Disordered" evidence="1">
    <location>
        <begin position="198"/>
        <end position="224"/>
    </location>
</feature>
<name>A0A1X2IHF5_9FUNG</name>
<proteinExistence type="predicted"/>
<dbReference type="OrthoDB" id="443682at2759"/>
<dbReference type="STRING" id="90262.A0A1X2IHF5"/>
<dbReference type="InterPro" id="IPR052815">
    <property type="entry name" value="PDCD2-like_regulator"/>
</dbReference>
<dbReference type="PANTHER" id="PTHR46421:SF1">
    <property type="entry name" value="PROGRAMMED CELL DEATH PROTEIN 2-LIKE"/>
    <property type="match status" value="1"/>
</dbReference>
<evidence type="ECO:0000256" key="1">
    <source>
        <dbReference type="SAM" id="MobiDB-lite"/>
    </source>
</evidence>
<feature type="region of interest" description="Disordered" evidence="1">
    <location>
        <begin position="123"/>
        <end position="143"/>
    </location>
</feature>
<dbReference type="Pfam" id="PF04194">
    <property type="entry name" value="PDCD2_C"/>
    <property type="match status" value="1"/>
</dbReference>
<dbReference type="EMBL" id="MCGE01000011">
    <property type="protein sequence ID" value="ORZ16591.1"/>
    <property type="molecule type" value="Genomic_DNA"/>
</dbReference>
<feature type="region of interest" description="Disordered" evidence="1">
    <location>
        <begin position="1"/>
        <end position="26"/>
    </location>
</feature>
<dbReference type="AlphaFoldDB" id="A0A1X2IHF5"/>